<reference evidence="2" key="3">
    <citation type="journal article" date="2017" name="Nature">
        <title>Genome sequence of the progenitor of the wheat D genome Aegilops tauschii.</title>
        <authorList>
            <person name="Luo M.C."/>
            <person name="Gu Y.Q."/>
            <person name="Puiu D."/>
            <person name="Wang H."/>
            <person name="Twardziok S.O."/>
            <person name="Deal K.R."/>
            <person name="Huo N."/>
            <person name="Zhu T."/>
            <person name="Wang L."/>
            <person name="Wang Y."/>
            <person name="McGuire P.E."/>
            <person name="Liu S."/>
            <person name="Long H."/>
            <person name="Ramasamy R.K."/>
            <person name="Rodriguez J.C."/>
            <person name="Van S.L."/>
            <person name="Yuan L."/>
            <person name="Wang Z."/>
            <person name="Xia Z."/>
            <person name="Xiao L."/>
            <person name="Anderson O.D."/>
            <person name="Ouyang S."/>
            <person name="Liang Y."/>
            <person name="Zimin A.V."/>
            <person name="Pertea G."/>
            <person name="Qi P."/>
            <person name="Bennetzen J.L."/>
            <person name="Dai X."/>
            <person name="Dawson M.W."/>
            <person name="Muller H.G."/>
            <person name="Kugler K."/>
            <person name="Rivarola-Duarte L."/>
            <person name="Spannagl M."/>
            <person name="Mayer K.F.X."/>
            <person name="Lu F.H."/>
            <person name="Bevan M.W."/>
            <person name="Leroy P."/>
            <person name="Li P."/>
            <person name="You F.M."/>
            <person name="Sun Q."/>
            <person name="Liu Z."/>
            <person name="Lyons E."/>
            <person name="Wicker T."/>
            <person name="Salzberg S.L."/>
            <person name="Devos K.M."/>
            <person name="Dvorak J."/>
        </authorList>
    </citation>
    <scope>NUCLEOTIDE SEQUENCE [LARGE SCALE GENOMIC DNA]</scope>
    <source>
        <strain evidence="2">cv. AL8/78</strain>
    </source>
</reference>
<dbReference type="Proteomes" id="UP000015105">
    <property type="component" value="Chromosome 4D"/>
</dbReference>
<organism evidence="2 3">
    <name type="scientific">Aegilops tauschii subsp. strangulata</name>
    <name type="common">Goatgrass</name>
    <dbReference type="NCBI Taxonomy" id="200361"/>
    <lineage>
        <taxon>Eukaryota</taxon>
        <taxon>Viridiplantae</taxon>
        <taxon>Streptophyta</taxon>
        <taxon>Embryophyta</taxon>
        <taxon>Tracheophyta</taxon>
        <taxon>Spermatophyta</taxon>
        <taxon>Magnoliopsida</taxon>
        <taxon>Liliopsida</taxon>
        <taxon>Poales</taxon>
        <taxon>Poaceae</taxon>
        <taxon>BOP clade</taxon>
        <taxon>Pooideae</taxon>
        <taxon>Triticodae</taxon>
        <taxon>Triticeae</taxon>
        <taxon>Triticinae</taxon>
        <taxon>Aegilops</taxon>
    </lineage>
</organism>
<sequence length="112" mass="12178">GVSHHDALQACAHHARLWLTRANAPIHPGSSVTYAAVRSKLDRIMASDYYTAHHGAESVQALMSMTVSPEAPSLKEYIAAEGHKEEEEDSSHATEIYNGHQSNAADVQNMGR</sequence>
<evidence type="ECO:0000313" key="2">
    <source>
        <dbReference type="EnsemblPlants" id="AET4Gv20060400.10"/>
    </source>
</evidence>
<name>A0A453H4B6_AEGTS</name>
<reference evidence="2" key="4">
    <citation type="submission" date="2019-03" db="UniProtKB">
        <authorList>
            <consortium name="EnsemblPlants"/>
        </authorList>
    </citation>
    <scope>IDENTIFICATION</scope>
</reference>
<feature type="region of interest" description="Disordered" evidence="1">
    <location>
        <begin position="81"/>
        <end position="112"/>
    </location>
</feature>
<reference evidence="2" key="5">
    <citation type="journal article" date="2021" name="G3 (Bethesda)">
        <title>Aegilops tauschii genome assembly Aet v5.0 features greater sequence contiguity and improved annotation.</title>
        <authorList>
            <person name="Wang L."/>
            <person name="Zhu T."/>
            <person name="Rodriguez J.C."/>
            <person name="Deal K.R."/>
            <person name="Dubcovsky J."/>
            <person name="McGuire P.E."/>
            <person name="Lux T."/>
            <person name="Spannagl M."/>
            <person name="Mayer K.F.X."/>
            <person name="Baldrich P."/>
            <person name="Meyers B.C."/>
            <person name="Huo N."/>
            <person name="Gu Y.Q."/>
            <person name="Zhou H."/>
            <person name="Devos K.M."/>
            <person name="Bennetzen J.L."/>
            <person name="Unver T."/>
            <person name="Budak H."/>
            <person name="Gulick P.J."/>
            <person name="Galiba G."/>
            <person name="Kalapos B."/>
            <person name="Nelson D.R."/>
            <person name="Li P."/>
            <person name="You F.M."/>
            <person name="Luo M.C."/>
            <person name="Dvorak J."/>
        </authorList>
    </citation>
    <scope>NUCLEOTIDE SEQUENCE [LARGE SCALE GENOMIC DNA]</scope>
    <source>
        <strain evidence="2">cv. AL8/78</strain>
    </source>
</reference>
<evidence type="ECO:0000256" key="1">
    <source>
        <dbReference type="SAM" id="MobiDB-lite"/>
    </source>
</evidence>
<reference evidence="3" key="1">
    <citation type="journal article" date="2014" name="Science">
        <title>Ancient hybridizations among the ancestral genomes of bread wheat.</title>
        <authorList>
            <consortium name="International Wheat Genome Sequencing Consortium,"/>
            <person name="Marcussen T."/>
            <person name="Sandve S.R."/>
            <person name="Heier L."/>
            <person name="Spannagl M."/>
            <person name="Pfeifer M."/>
            <person name="Jakobsen K.S."/>
            <person name="Wulff B.B."/>
            <person name="Steuernagel B."/>
            <person name="Mayer K.F."/>
            <person name="Olsen O.A."/>
        </authorList>
    </citation>
    <scope>NUCLEOTIDE SEQUENCE [LARGE SCALE GENOMIC DNA]</scope>
    <source>
        <strain evidence="3">cv. AL8/78</strain>
    </source>
</reference>
<dbReference type="PANTHER" id="PTHR37736">
    <property type="entry name" value="GLYCINE-RICH PROTEIN"/>
    <property type="match status" value="1"/>
</dbReference>
<feature type="compositionally biased region" description="Polar residues" evidence="1">
    <location>
        <begin position="99"/>
        <end position="112"/>
    </location>
</feature>
<proteinExistence type="predicted"/>
<accession>A0A453H4B6</accession>
<reference evidence="3" key="2">
    <citation type="journal article" date="2017" name="Nat. Plants">
        <title>The Aegilops tauschii genome reveals multiple impacts of transposons.</title>
        <authorList>
            <person name="Zhao G."/>
            <person name="Zou C."/>
            <person name="Li K."/>
            <person name="Wang K."/>
            <person name="Li T."/>
            <person name="Gao L."/>
            <person name="Zhang X."/>
            <person name="Wang H."/>
            <person name="Yang Z."/>
            <person name="Liu X."/>
            <person name="Jiang W."/>
            <person name="Mao L."/>
            <person name="Kong X."/>
            <person name="Jiao Y."/>
            <person name="Jia J."/>
        </authorList>
    </citation>
    <scope>NUCLEOTIDE SEQUENCE [LARGE SCALE GENOMIC DNA]</scope>
    <source>
        <strain evidence="3">cv. AL8/78</strain>
    </source>
</reference>
<keyword evidence="3" id="KW-1185">Reference proteome</keyword>
<dbReference type="Gramene" id="AET4Gv20060400.10">
    <property type="protein sequence ID" value="AET4Gv20060400.10"/>
    <property type="gene ID" value="AET4Gv20060400"/>
</dbReference>
<dbReference type="EnsemblPlants" id="AET4Gv20060400.10">
    <property type="protein sequence ID" value="AET4Gv20060400.10"/>
    <property type="gene ID" value="AET4Gv20060400"/>
</dbReference>
<dbReference type="PANTHER" id="PTHR37736:SF1">
    <property type="entry name" value="GLYCINE-RICH PROTEIN"/>
    <property type="match status" value="1"/>
</dbReference>
<evidence type="ECO:0000313" key="3">
    <source>
        <dbReference type="Proteomes" id="UP000015105"/>
    </source>
</evidence>
<protein>
    <submittedName>
        <fullName evidence="2">Uncharacterized protein</fullName>
    </submittedName>
</protein>
<dbReference type="AlphaFoldDB" id="A0A453H4B6"/>